<reference evidence="1" key="1">
    <citation type="submission" date="2020-05" db="EMBL/GenBank/DDBJ databases">
        <title>Large-scale comparative analyses of tick genomes elucidate their genetic diversity and vector capacities.</title>
        <authorList>
            <person name="Jia N."/>
            <person name="Wang J."/>
            <person name="Shi W."/>
            <person name="Du L."/>
            <person name="Sun Y."/>
            <person name="Zhan W."/>
            <person name="Jiang J."/>
            <person name="Wang Q."/>
            <person name="Zhang B."/>
            <person name="Ji P."/>
            <person name="Sakyi L.B."/>
            <person name="Cui X."/>
            <person name="Yuan T."/>
            <person name="Jiang B."/>
            <person name="Yang W."/>
            <person name="Lam T.T.-Y."/>
            <person name="Chang Q."/>
            <person name="Ding S."/>
            <person name="Wang X."/>
            <person name="Zhu J."/>
            <person name="Ruan X."/>
            <person name="Zhao L."/>
            <person name="Wei J."/>
            <person name="Que T."/>
            <person name="Du C."/>
            <person name="Cheng J."/>
            <person name="Dai P."/>
            <person name="Han X."/>
            <person name="Huang E."/>
            <person name="Gao Y."/>
            <person name="Liu J."/>
            <person name="Shao H."/>
            <person name="Ye R."/>
            <person name="Li L."/>
            <person name="Wei W."/>
            <person name="Wang X."/>
            <person name="Wang C."/>
            <person name="Yang T."/>
            <person name="Huo Q."/>
            <person name="Li W."/>
            <person name="Guo W."/>
            <person name="Chen H."/>
            <person name="Zhou L."/>
            <person name="Ni X."/>
            <person name="Tian J."/>
            <person name="Zhou Y."/>
            <person name="Sheng Y."/>
            <person name="Liu T."/>
            <person name="Pan Y."/>
            <person name="Xia L."/>
            <person name="Li J."/>
            <person name="Zhao F."/>
            <person name="Cao W."/>
        </authorList>
    </citation>
    <scope>NUCLEOTIDE SEQUENCE</scope>
    <source>
        <strain evidence="1">Hyas-2018</strain>
    </source>
</reference>
<evidence type="ECO:0000313" key="1">
    <source>
        <dbReference type="EMBL" id="KAH6937426.1"/>
    </source>
</evidence>
<gene>
    <name evidence="1" type="ORF">HPB50_000113</name>
</gene>
<organism evidence="1 2">
    <name type="scientific">Hyalomma asiaticum</name>
    <name type="common">Tick</name>
    <dbReference type="NCBI Taxonomy" id="266040"/>
    <lineage>
        <taxon>Eukaryota</taxon>
        <taxon>Metazoa</taxon>
        <taxon>Ecdysozoa</taxon>
        <taxon>Arthropoda</taxon>
        <taxon>Chelicerata</taxon>
        <taxon>Arachnida</taxon>
        <taxon>Acari</taxon>
        <taxon>Parasitiformes</taxon>
        <taxon>Ixodida</taxon>
        <taxon>Ixodoidea</taxon>
        <taxon>Ixodidae</taxon>
        <taxon>Hyalomminae</taxon>
        <taxon>Hyalomma</taxon>
    </lineage>
</organism>
<evidence type="ECO:0000313" key="2">
    <source>
        <dbReference type="Proteomes" id="UP000821845"/>
    </source>
</evidence>
<proteinExistence type="predicted"/>
<protein>
    <submittedName>
        <fullName evidence="1">Uncharacterized protein</fullName>
    </submittedName>
</protein>
<accession>A0ACB7SR29</accession>
<keyword evidence="2" id="KW-1185">Reference proteome</keyword>
<dbReference type="Proteomes" id="UP000821845">
    <property type="component" value="Chromosome 2"/>
</dbReference>
<dbReference type="EMBL" id="CM023482">
    <property type="protein sequence ID" value="KAH6937426.1"/>
    <property type="molecule type" value="Genomic_DNA"/>
</dbReference>
<comment type="caution">
    <text evidence="1">The sequence shown here is derived from an EMBL/GenBank/DDBJ whole genome shotgun (WGS) entry which is preliminary data.</text>
</comment>
<sequence>MAPNTASSASVQVSKISVRSSSSRQPSWSNSKSIPASLTTISITGPSVPTPLSNYASSGTVSGGRRSACQQRTSLRSVGSCRSTWSRMPSMLGSRSRSGWPAVGSGAALTECARRALSATMKASYGSHVHQSFDNLGMRRSASFRCAQASSFSHVMCSSKLSDRRSRELTTVLSSVDVEVTHVSRRPSSRSMAYQYSQAAPPATTDIRPVTIAPLQFETAFGPTSPGGVFNKYPDHESGQAQLAEAPSEAREASLFDAQVPQPTSLVPSLSPGPFESPQSDTSSSLTRSPTQSATENIQADKDAVTASPPKAIEFIPLQPPTEDATKTEENAPQLATLLSPLSDATTPYWKKTLGMILEQFAEWEGAVLLPVEEEDHGDATAPYWKAKLGWILEQIGKFLQQSAGASYSSEDGAVQTQDVTIGQIRKLAELLNKAADSVEKGENIDLF</sequence>
<name>A0ACB7SR29_HYAAI</name>